<keyword evidence="3" id="KW-1185">Reference proteome</keyword>
<evidence type="ECO:0000313" key="2">
    <source>
        <dbReference type="EMBL" id="PPQ27245.1"/>
    </source>
</evidence>
<dbReference type="GO" id="GO:0009395">
    <property type="term" value="P:phospholipid catabolic process"/>
    <property type="evidence" value="ECO:0007669"/>
    <property type="project" value="TreeGrafter"/>
</dbReference>
<dbReference type="Gene3D" id="3.40.720.10">
    <property type="entry name" value="Alkaline Phosphatase, subunit A"/>
    <property type="match status" value="1"/>
</dbReference>
<dbReference type="RefSeq" id="WP_104509808.1">
    <property type="nucleotide sequence ID" value="NZ_JACIGC010000005.1"/>
</dbReference>
<organism evidence="2 3">
    <name type="scientific">Rhodoblastus sphagnicola</name>
    <dbReference type="NCBI Taxonomy" id="333368"/>
    <lineage>
        <taxon>Bacteria</taxon>
        <taxon>Pseudomonadati</taxon>
        <taxon>Pseudomonadota</taxon>
        <taxon>Alphaproteobacteria</taxon>
        <taxon>Hyphomicrobiales</taxon>
        <taxon>Rhodoblastaceae</taxon>
        <taxon>Rhodoblastus</taxon>
    </lineage>
</organism>
<dbReference type="SUPFAM" id="SSF53649">
    <property type="entry name" value="Alkaline phosphatase-like"/>
    <property type="match status" value="1"/>
</dbReference>
<dbReference type="InterPro" id="IPR007312">
    <property type="entry name" value="Phosphoesterase"/>
</dbReference>
<evidence type="ECO:0008006" key="4">
    <source>
        <dbReference type="Google" id="ProtNLM"/>
    </source>
</evidence>
<dbReference type="AlphaFoldDB" id="A0A2S6MY02"/>
<comment type="caution">
    <text evidence="2">The sequence shown here is derived from an EMBL/GenBank/DDBJ whole genome shotgun (WGS) entry which is preliminary data.</text>
</comment>
<evidence type="ECO:0000256" key="1">
    <source>
        <dbReference type="ARBA" id="ARBA00022801"/>
    </source>
</evidence>
<keyword evidence="1" id="KW-0378">Hydrolase</keyword>
<proteinExistence type="predicted"/>
<protein>
    <recommendedName>
        <fullName evidence="4">Phosphoesterase</fullName>
    </recommendedName>
</protein>
<evidence type="ECO:0000313" key="3">
    <source>
        <dbReference type="Proteomes" id="UP000239089"/>
    </source>
</evidence>
<dbReference type="EMBL" id="NHSJ01000126">
    <property type="protein sequence ID" value="PPQ27245.1"/>
    <property type="molecule type" value="Genomic_DNA"/>
</dbReference>
<reference evidence="2 3" key="1">
    <citation type="journal article" date="2018" name="Arch. Microbiol.">
        <title>New insights into the metabolic potential of the phototrophic purple bacterium Rhodopila globiformis DSM 161(T) from its draft genome sequence and evidence for a vanadium-dependent nitrogenase.</title>
        <authorList>
            <person name="Imhoff J.F."/>
            <person name="Rahn T."/>
            <person name="Kunzel S."/>
            <person name="Neulinger S.C."/>
        </authorList>
    </citation>
    <scope>NUCLEOTIDE SEQUENCE [LARGE SCALE GENOMIC DNA]</scope>
    <source>
        <strain evidence="2 3">DSM 16996</strain>
    </source>
</reference>
<dbReference type="InterPro" id="IPR017850">
    <property type="entry name" value="Alkaline_phosphatase_core_sf"/>
</dbReference>
<sequence>MRWATRACLFLLALLVVPRGAMAEPARRLDHVFVLVLENHGFDDAFLNGPTPFLRELAASGGLATNYFGVAHPSLPNYLALIGGDTFGVRDDRPSCFASDLTPGAACNRVEGESLVGQLAAAGLTSALYAESLPEPGAMVTAAPSRAQALYAQKHNPIAYFAALAQNSEALARVKPLEALARDLEQGAAPNFALIVPNQCHDGHGLEICHDRDQLARDYDDMAREVFAKVRASRAWTERSVFVVAFDEGARTLYPEAQPSEFTRAVGGADNHIATFVATPCGKPIQEPARRDHYALLATIEDGFGLPRLRKAAGAPAMDALFFPACDGSKARD</sequence>
<accession>A0A2S6MY02</accession>
<gene>
    <name evidence="2" type="ORF">CCR94_20665</name>
</gene>
<dbReference type="GO" id="GO:0016788">
    <property type="term" value="F:hydrolase activity, acting on ester bonds"/>
    <property type="evidence" value="ECO:0007669"/>
    <property type="project" value="InterPro"/>
</dbReference>
<dbReference type="Pfam" id="PF04185">
    <property type="entry name" value="Phosphoesterase"/>
    <property type="match status" value="1"/>
</dbReference>
<name>A0A2S6MY02_9HYPH</name>
<dbReference type="PANTHER" id="PTHR31956:SF8">
    <property type="entry name" value="ACID PHOSPHATASE PHOA (AFU_ORTHOLOGUE AFUA_1G03570)"/>
    <property type="match status" value="1"/>
</dbReference>
<dbReference type="PANTHER" id="PTHR31956">
    <property type="entry name" value="NON-SPECIFIC PHOSPHOLIPASE C4-RELATED"/>
    <property type="match status" value="1"/>
</dbReference>
<dbReference type="Proteomes" id="UP000239089">
    <property type="component" value="Unassembled WGS sequence"/>
</dbReference>
<dbReference type="OrthoDB" id="9770871at2"/>